<feature type="compositionally biased region" description="Polar residues" evidence="1">
    <location>
        <begin position="519"/>
        <end position="538"/>
    </location>
</feature>
<name>A0A8H6XCH2_9AGAR</name>
<sequence length="538" mass="58538">MLHKLLYMLPRFPPAPKLSCSLPRPMHPTPFSNSKPLILGFKTTFPPWRVNTHNFDLTSTQRGPISLRSCIETPSLQRQAQADRSEVDALQAKLAQYERFLGLMISVGLHQRVLGDAHAAMRAGVDPDQALVDAIKEAAAVPGSPWSTIIPSVTGPRTPDEYRSSLNLTLKTRKELRDAMKIAKFWKRIAHEEGRPAIVTPSVSTLSSIHEPLPAERQKAVEELMASRRRASLASQEGTSELVAAAIPASTSELAVAAITISASSSSASTSSTSADITPSNSGSEFAPCLSPLASESFKTELASRSSNTRIFKRGPSSVSKQTRPPLGQIDMNAASNLVQNSGRHRSKTAGKRKVDSRDENASPQIPKIPNPRTRELSVSNVVPSFSKHSLCSNRLGPLGRIEEEREDFDFVTVDDEGEVGPDLEGGNVSRDLDIGNLSQDDSNWCMLEFPDQDLSLSFCETTVWAAEEAADISTPTKTSRLPKPVLKQLNRMSLNKPGKMEGPRAIAPLAVRKKSAGGPSTTRLPTSTQSRRNVWRT</sequence>
<feature type="compositionally biased region" description="Basic residues" evidence="1">
    <location>
        <begin position="343"/>
        <end position="352"/>
    </location>
</feature>
<gene>
    <name evidence="2" type="ORF">MVEN_02082900</name>
</gene>
<dbReference type="Proteomes" id="UP000620124">
    <property type="component" value="Unassembled WGS sequence"/>
</dbReference>
<proteinExistence type="predicted"/>
<evidence type="ECO:0000313" key="3">
    <source>
        <dbReference type="Proteomes" id="UP000620124"/>
    </source>
</evidence>
<dbReference type="OrthoDB" id="2798624at2759"/>
<reference evidence="2" key="1">
    <citation type="submission" date="2020-05" db="EMBL/GenBank/DDBJ databases">
        <title>Mycena genomes resolve the evolution of fungal bioluminescence.</title>
        <authorList>
            <person name="Tsai I.J."/>
        </authorList>
    </citation>
    <scope>NUCLEOTIDE SEQUENCE</scope>
    <source>
        <strain evidence="2">CCC161011</strain>
    </source>
</reference>
<protein>
    <submittedName>
        <fullName evidence="2">Uncharacterized protein</fullName>
    </submittedName>
</protein>
<feature type="region of interest" description="Disordered" evidence="1">
    <location>
        <begin position="304"/>
        <end position="377"/>
    </location>
</feature>
<evidence type="ECO:0000256" key="1">
    <source>
        <dbReference type="SAM" id="MobiDB-lite"/>
    </source>
</evidence>
<accession>A0A8H6XCH2</accession>
<evidence type="ECO:0000313" key="2">
    <source>
        <dbReference type="EMBL" id="KAF7338567.1"/>
    </source>
</evidence>
<organism evidence="2 3">
    <name type="scientific">Mycena venus</name>
    <dbReference type="NCBI Taxonomy" id="2733690"/>
    <lineage>
        <taxon>Eukaryota</taxon>
        <taxon>Fungi</taxon>
        <taxon>Dikarya</taxon>
        <taxon>Basidiomycota</taxon>
        <taxon>Agaricomycotina</taxon>
        <taxon>Agaricomycetes</taxon>
        <taxon>Agaricomycetidae</taxon>
        <taxon>Agaricales</taxon>
        <taxon>Marasmiineae</taxon>
        <taxon>Mycenaceae</taxon>
        <taxon>Mycena</taxon>
    </lineage>
</organism>
<feature type="compositionally biased region" description="Low complexity" evidence="1">
    <location>
        <begin position="265"/>
        <end position="275"/>
    </location>
</feature>
<feature type="region of interest" description="Disordered" evidence="1">
    <location>
        <begin position="510"/>
        <end position="538"/>
    </location>
</feature>
<dbReference type="EMBL" id="JACAZI010000021">
    <property type="protein sequence ID" value="KAF7338567.1"/>
    <property type="molecule type" value="Genomic_DNA"/>
</dbReference>
<dbReference type="AlphaFoldDB" id="A0A8H6XCH2"/>
<comment type="caution">
    <text evidence="2">The sequence shown here is derived from an EMBL/GenBank/DDBJ whole genome shotgun (WGS) entry which is preliminary data.</text>
</comment>
<feature type="region of interest" description="Disordered" evidence="1">
    <location>
        <begin position="265"/>
        <end position="285"/>
    </location>
</feature>
<keyword evidence="3" id="KW-1185">Reference proteome</keyword>